<dbReference type="InterPro" id="IPR036509">
    <property type="entry name" value="Met_Sox_Rdtase_MsrA_sf"/>
</dbReference>
<proteinExistence type="inferred from homology"/>
<comment type="similarity">
    <text evidence="1 5">Belongs to the MsrA Met sulfoxide reductase family.</text>
</comment>
<reference evidence="7 8" key="1">
    <citation type="submission" date="2017-10" db="EMBL/GenBank/DDBJ databases">
        <authorList>
            <person name="Banno H."/>
            <person name="Chua N.-H."/>
        </authorList>
    </citation>
    <scope>NUCLEOTIDE SEQUENCE [LARGE SCALE GENOMIC DNA]</scope>
    <source>
        <strain evidence="7">Vibrio tapetis CECT4600</strain>
    </source>
</reference>
<dbReference type="InterPro" id="IPR002569">
    <property type="entry name" value="Met_Sox_Rdtase_MsrA_dom"/>
</dbReference>
<gene>
    <name evidence="5 7" type="primary">msrA</name>
    <name evidence="7" type="ORF">VTAP4600_B0848</name>
</gene>
<feature type="active site" evidence="5">
    <location>
        <position position="10"/>
    </location>
</feature>
<dbReference type="HAMAP" id="MF_01401">
    <property type="entry name" value="MsrA"/>
    <property type="match status" value="1"/>
</dbReference>
<dbReference type="SUPFAM" id="SSF55068">
    <property type="entry name" value="Peptide methionine sulfoxide reductase"/>
    <property type="match status" value="1"/>
</dbReference>
<evidence type="ECO:0000256" key="2">
    <source>
        <dbReference type="ARBA" id="ARBA00023002"/>
    </source>
</evidence>
<dbReference type="KEGG" id="vta:B0848"/>
<dbReference type="GO" id="GO:0034599">
    <property type="term" value="P:cellular response to oxidative stress"/>
    <property type="evidence" value="ECO:0007669"/>
    <property type="project" value="TreeGrafter"/>
</dbReference>
<dbReference type="GO" id="GO:0008113">
    <property type="term" value="F:peptide-methionine (S)-S-oxide reductase activity"/>
    <property type="evidence" value="ECO:0007669"/>
    <property type="project" value="UniProtKB-UniRule"/>
</dbReference>
<evidence type="ECO:0000256" key="4">
    <source>
        <dbReference type="ARBA" id="ARBA00048782"/>
    </source>
</evidence>
<dbReference type="Proteomes" id="UP000235828">
    <property type="component" value="Chromosome B"/>
</dbReference>
<organism evidence="7 8">
    <name type="scientific">Vibrio tapetis subsp. tapetis</name>
    <dbReference type="NCBI Taxonomy" id="1671868"/>
    <lineage>
        <taxon>Bacteria</taxon>
        <taxon>Pseudomonadati</taxon>
        <taxon>Pseudomonadota</taxon>
        <taxon>Gammaproteobacteria</taxon>
        <taxon>Vibrionales</taxon>
        <taxon>Vibrionaceae</taxon>
        <taxon>Vibrio</taxon>
    </lineage>
</organism>
<dbReference type="OrthoDB" id="4174719at2"/>
<dbReference type="NCBIfam" id="NF004038">
    <property type="entry name" value="PRK05528.1"/>
    <property type="match status" value="1"/>
</dbReference>
<keyword evidence="8" id="KW-1185">Reference proteome</keyword>
<dbReference type="EMBL" id="LT960612">
    <property type="protein sequence ID" value="SON52459.1"/>
    <property type="molecule type" value="Genomic_DNA"/>
</dbReference>
<dbReference type="PANTHER" id="PTHR42799">
    <property type="entry name" value="MITOCHONDRIAL PEPTIDE METHIONINE SULFOXIDE REDUCTASE"/>
    <property type="match status" value="1"/>
</dbReference>
<comment type="catalytic activity">
    <reaction evidence="3 5">
        <text>L-methionyl-[protein] + [thioredoxin]-disulfide + H2O = L-methionyl-(S)-S-oxide-[protein] + [thioredoxin]-dithiol</text>
        <dbReference type="Rhea" id="RHEA:14217"/>
        <dbReference type="Rhea" id="RHEA-COMP:10698"/>
        <dbReference type="Rhea" id="RHEA-COMP:10700"/>
        <dbReference type="Rhea" id="RHEA-COMP:12313"/>
        <dbReference type="Rhea" id="RHEA-COMP:12315"/>
        <dbReference type="ChEBI" id="CHEBI:15377"/>
        <dbReference type="ChEBI" id="CHEBI:16044"/>
        <dbReference type="ChEBI" id="CHEBI:29950"/>
        <dbReference type="ChEBI" id="CHEBI:44120"/>
        <dbReference type="ChEBI" id="CHEBI:50058"/>
        <dbReference type="EC" id="1.8.4.11"/>
    </reaction>
</comment>
<evidence type="ECO:0000256" key="1">
    <source>
        <dbReference type="ARBA" id="ARBA00005591"/>
    </source>
</evidence>
<dbReference type="Pfam" id="PF01625">
    <property type="entry name" value="PMSR"/>
    <property type="match status" value="1"/>
</dbReference>
<name>A0A2N8ZKL7_9VIBR</name>
<evidence type="ECO:0000256" key="5">
    <source>
        <dbReference type="HAMAP-Rule" id="MF_01401"/>
    </source>
</evidence>
<comment type="function">
    <text evidence="5">Has an important function as a repair enzyme for proteins that have been inactivated by oxidation. Catalyzes the reversible oxidation-reduction of methionine sulfoxide in proteins to methionine.</text>
</comment>
<dbReference type="EC" id="1.8.4.11" evidence="5"/>
<dbReference type="GO" id="GO:0033744">
    <property type="term" value="F:L-methionine:thioredoxin-disulfide S-oxidoreductase activity"/>
    <property type="evidence" value="ECO:0007669"/>
    <property type="project" value="RHEA"/>
</dbReference>
<dbReference type="InterPro" id="IPR050162">
    <property type="entry name" value="MsrA_MetSO_reductase"/>
</dbReference>
<feature type="domain" description="Peptide methionine sulphoxide reductase MsrA" evidence="6">
    <location>
        <begin position="3"/>
        <end position="146"/>
    </location>
</feature>
<evidence type="ECO:0000313" key="8">
    <source>
        <dbReference type="Proteomes" id="UP000235828"/>
    </source>
</evidence>
<evidence type="ECO:0000313" key="7">
    <source>
        <dbReference type="EMBL" id="SON52459.1"/>
    </source>
</evidence>
<accession>A0A2N8ZKL7</accession>
<evidence type="ECO:0000256" key="3">
    <source>
        <dbReference type="ARBA" id="ARBA00047806"/>
    </source>
</evidence>
<dbReference type="RefSeq" id="WP_102524701.1">
    <property type="nucleotide sequence ID" value="NZ_LT960612.1"/>
</dbReference>
<sequence length="157" mass="18005">MQEIYLAGGCLWGVQEYLRHLPGVSSTEAGRANGTEQTTQCQYDGYTECVRTRFDPALVSVEQLLEFLFEIIDPYSKNKQGDDVGTKYRTGVYSEHENHLAIANRFIQGRDDAEKIMVEVLPLSNYVPSDDEHQDRLTRCPDDYCHIPQSVLHKYKQ</sequence>
<dbReference type="GO" id="GO:0005737">
    <property type="term" value="C:cytoplasm"/>
    <property type="evidence" value="ECO:0007669"/>
    <property type="project" value="TreeGrafter"/>
</dbReference>
<protein>
    <recommendedName>
        <fullName evidence="5">Peptide methionine sulfoxide reductase MsrA</fullName>
        <shortName evidence="5">Protein-methionine-S-oxide reductase</shortName>
        <ecNumber evidence="5">1.8.4.11</ecNumber>
    </recommendedName>
    <alternativeName>
        <fullName evidence="5">Peptide-methionine (S)-S-oxide reductase</fullName>
        <shortName evidence="5">Peptide Met(O) reductase</shortName>
    </alternativeName>
</protein>
<comment type="catalytic activity">
    <reaction evidence="4 5">
        <text>[thioredoxin]-disulfide + L-methionine + H2O = L-methionine (S)-S-oxide + [thioredoxin]-dithiol</text>
        <dbReference type="Rhea" id="RHEA:19993"/>
        <dbReference type="Rhea" id="RHEA-COMP:10698"/>
        <dbReference type="Rhea" id="RHEA-COMP:10700"/>
        <dbReference type="ChEBI" id="CHEBI:15377"/>
        <dbReference type="ChEBI" id="CHEBI:29950"/>
        <dbReference type="ChEBI" id="CHEBI:50058"/>
        <dbReference type="ChEBI" id="CHEBI:57844"/>
        <dbReference type="ChEBI" id="CHEBI:58772"/>
        <dbReference type="EC" id="1.8.4.11"/>
    </reaction>
</comment>
<evidence type="ECO:0000259" key="6">
    <source>
        <dbReference type="Pfam" id="PF01625"/>
    </source>
</evidence>
<dbReference type="AlphaFoldDB" id="A0A2N8ZKL7"/>
<dbReference type="Gene3D" id="3.30.1060.10">
    <property type="entry name" value="Peptide methionine sulphoxide reductase MsrA"/>
    <property type="match status" value="1"/>
</dbReference>
<keyword evidence="2 5" id="KW-0560">Oxidoreductase</keyword>
<dbReference type="PANTHER" id="PTHR42799:SF2">
    <property type="entry name" value="MITOCHONDRIAL PEPTIDE METHIONINE SULFOXIDE REDUCTASE"/>
    <property type="match status" value="1"/>
</dbReference>